<keyword evidence="1" id="KW-1133">Transmembrane helix</keyword>
<dbReference type="AlphaFoldDB" id="A0A918EDT9"/>
<reference evidence="2" key="2">
    <citation type="submission" date="2020-09" db="EMBL/GenBank/DDBJ databases">
        <authorList>
            <person name="Sun Q."/>
            <person name="Ohkuma M."/>
        </authorList>
    </citation>
    <scope>NUCLEOTIDE SEQUENCE</scope>
    <source>
        <strain evidence="2">JCM 3313</strain>
    </source>
</reference>
<feature type="transmembrane region" description="Helical" evidence="1">
    <location>
        <begin position="33"/>
        <end position="54"/>
    </location>
</feature>
<keyword evidence="1" id="KW-0812">Transmembrane</keyword>
<reference evidence="2" key="1">
    <citation type="journal article" date="2014" name="Int. J. Syst. Evol. Microbiol.">
        <title>Complete genome sequence of Corynebacterium casei LMG S-19264T (=DSM 44701T), isolated from a smear-ripened cheese.</title>
        <authorList>
            <consortium name="US DOE Joint Genome Institute (JGI-PGF)"/>
            <person name="Walter F."/>
            <person name="Albersmeier A."/>
            <person name="Kalinowski J."/>
            <person name="Ruckert C."/>
        </authorList>
    </citation>
    <scope>NUCLEOTIDE SEQUENCE</scope>
    <source>
        <strain evidence="2">JCM 3313</strain>
    </source>
</reference>
<gene>
    <name evidence="2" type="ORF">GCM10010185_36070</name>
</gene>
<keyword evidence="3" id="KW-1185">Reference proteome</keyword>
<comment type="caution">
    <text evidence="2">The sequence shown here is derived from an EMBL/GenBank/DDBJ whole genome shotgun (WGS) entry which is preliminary data.</text>
</comment>
<name>A0A918EDT9_9PSEU</name>
<accession>A0A918EDT9</accession>
<sequence>MNYATTGARIRVLVRQEEWEINRSKGICMTADIVVFTVAAFGMLATAGGVFALARHSRNEVR</sequence>
<proteinExistence type="predicted"/>
<evidence type="ECO:0000313" key="2">
    <source>
        <dbReference type="EMBL" id="GGP60424.1"/>
    </source>
</evidence>
<protein>
    <submittedName>
        <fullName evidence="2">Uncharacterized protein</fullName>
    </submittedName>
</protein>
<dbReference type="Proteomes" id="UP000639606">
    <property type="component" value="Unassembled WGS sequence"/>
</dbReference>
<keyword evidence="1" id="KW-0472">Membrane</keyword>
<evidence type="ECO:0000256" key="1">
    <source>
        <dbReference type="SAM" id="Phobius"/>
    </source>
</evidence>
<organism evidence="2 3">
    <name type="scientific">Saccharothrix coeruleofusca</name>
    <dbReference type="NCBI Taxonomy" id="33919"/>
    <lineage>
        <taxon>Bacteria</taxon>
        <taxon>Bacillati</taxon>
        <taxon>Actinomycetota</taxon>
        <taxon>Actinomycetes</taxon>
        <taxon>Pseudonocardiales</taxon>
        <taxon>Pseudonocardiaceae</taxon>
        <taxon>Saccharothrix</taxon>
    </lineage>
</organism>
<dbReference type="EMBL" id="BMRG01000006">
    <property type="protein sequence ID" value="GGP60424.1"/>
    <property type="molecule type" value="Genomic_DNA"/>
</dbReference>
<evidence type="ECO:0000313" key="3">
    <source>
        <dbReference type="Proteomes" id="UP000639606"/>
    </source>
</evidence>